<proteinExistence type="predicted"/>
<name>A0ACB8SRH7_9AGAM</name>
<reference evidence="1" key="1">
    <citation type="submission" date="2021-03" db="EMBL/GenBank/DDBJ databases">
        <authorList>
            <consortium name="DOE Joint Genome Institute"/>
            <person name="Ahrendt S."/>
            <person name="Looney B.P."/>
            <person name="Miyauchi S."/>
            <person name="Morin E."/>
            <person name="Drula E."/>
            <person name="Courty P.E."/>
            <person name="Chicoki N."/>
            <person name="Fauchery L."/>
            <person name="Kohler A."/>
            <person name="Kuo A."/>
            <person name="Labutti K."/>
            <person name="Pangilinan J."/>
            <person name="Lipzen A."/>
            <person name="Riley R."/>
            <person name="Andreopoulos W."/>
            <person name="He G."/>
            <person name="Johnson J."/>
            <person name="Barry K.W."/>
            <person name="Grigoriev I.V."/>
            <person name="Nagy L."/>
            <person name="Hibbett D."/>
            <person name="Henrissat B."/>
            <person name="Matheny P.B."/>
            <person name="Labbe J."/>
            <person name="Martin F."/>
        </authorList>
    </citation>
    <scope>NUCLEOTIDE SEQUENCE</scope>
    <source>
        <strain evidence="1">HHB10654</strain>
    </source>
</reference>
<protein>
    <submittedName>
        <fullName evidence="1">Uncharacterized protein</fullName>
    </submittedName>
</protein>
<comment type="caution">
    <text evidence="1">The sequence shown here is derived from an EMBL/GenBank/DDBJ whole genome shotgun (WGS) entry which is preliminary data.</text>
</comment>
<reference evidence="1" key="2">
    <citation type="journal article" date="2022" name="New Phytol.">
        <title>Evolutionary transition to the ectomycorrhizal habit in the genomes of a hyperdiverse lineage of mushroom-forming fungi.</title>
        <authorList>
            <person name="Looney B."/>
            <person name="Miyauchi S."/>
            <person name="Morin E."/>
            <person name="Drula E."/>
            <person name="Courty P.E."/>
            <person name="Kohler A."/>
            <person name="Kuo A."/>
            <person name="LaButti K."/>
            <person name="Pangilinan J."/>
            <person name="Lipzen A."/>
            <person name="Riley R."/>
            <person name="Andreopoulos W."/>
            <person name="He G."/>
            <person name="Johnson J."/>
            <person name="Nolan M."/>
            <person name="Tritt A."/>
            <person name="Barry K.W."/>
            <person name="Grigoriev I.V."/>
            <person name="Nagy L.G."/>
            <person name="Hibbett D."/>
            <person name="Henrissat B."/>
            <person name="Matheny P.B."/>
            <person name="Labbe J."/>
            <person name="Martin F.M."/>
        </authorList>
    </citation>
    <scope>NUCLEOTIDE SEQUENCE</scope>
    <source>
        <strain evidence="1">HHB10654</strain>
    </source>
</reference>
<evidence type="ECO:0000313" key="2">
    <source>
        <dbReference type="Proteomes" id="UP000814140"/>
    </source>
</evidence>
<evidence type="ECO:0000313" key="1">
    <source>
        <dbReference type="EMBL" id="KAI0059045.1"/>
    </source>
</evidence>
<dbReference type="EMBL" id="MU277229">
    <property type="protein sequence ID" value="KAI0059045.1"/>
    <property type="molecule type" value="Genomic_DNA"/>
</dbReference>
<dbReference type="Proteomes" id="UP000814140">
    <property type="component" value="Unassembled WGS sequence"/>
</dbReference>
<gene>
    <name evidence="1" type="ORF">BV25DRAFT_1164479</name>
</gene>
<sequence length="241" mass="27295">MGVAPPQATANILKDLHSVAHLSSPSTTVMMKKQRIRAPSLSRTTLPLSVSLPYELWSFITAYALADHICNILGDGSYCYDAITVLLHLNRMSRECTLEHLYSLWGDTFVNTKSKKLSNFKPSVALIRELSIALRISSSSFHTHKLQANRAIRRPICAIVRISKLYWERSVQEAKFIHFPTMYMPRINEAIEQFPKAIELIAVERSRARGSGRDVLFGGIMEGFKKQQFRCLKGTGPHMFK</sequence>
<keyword evidence="2" id="KW-1185">Reference proteome</keyword>
<accession>A0ACB8SRH7</accession>
<organism evidence="1 2">
    <name type="scientific">Artomyces pyxidatus</name>
    <dbReference type="NCBI Taxonomy" id="48021"/>
    <lineage>
        <taxon>Eukaryota</taxon>
        <taxon>Fungi</taxon>
        <taxon>Dikarya</taxon>
        <taxon>Basidiomycota</taxon>
        <taxon>Agaricomycotina</taxon>
        <taxon>Agaricomycetes</taxon>
        <taxon>Russulales</taxon>
        <taxon>Auriscalpiaceae</taxon>
        <taxon>Artomyces</taxon>
    </lineage>
</organism>